<sequence length="360" mass="37062">MGKGGTRFVGEAIAHRSGRAKTSYTSKELKKNMEKFLETGVHPDLERAKQSASSGVVVALPDPDSQRPHIFLDLSVDNRSVGRLVVEMFEDVAPAAARHLINRVQQGASASLHNCKFHKLLPYYALYGGKSASASFPGGQGVPLNSRLQHMMRGAVSVSRDGSDFAICLGKCLTMDETHQVVGVVRQGLDLLDLLDDIPRSPDDTPLMAIKVVKCGNTNAPGSHESLDEALAKETPEAAAARLKQQSADTRSAVMEALQQGMSHKRSATEAGLGAGSSAAAAAAAAGAGSSAAAGSSKAAAEPAAQQKEVTGTSQAMPAAAAAGGPSKRSKVLDSLLDELEGGSSGSSSEDGGSSSQEGE</sequence>
<dbReference type="InterPro" id="IPR002130">
    <property type="entry name" value="Cyclophilin-type_PPIase_dom"/>
</dbReference>
<keyword evidence="4" id="KW-1185">Reference proteome</keyword>
<gene>
    <name evidence="3" type="ORF">OEZ85_001268</name>
</gene>
<protein>
    <recommendedName>
        <fullName evidence="2">PPIase cyclophilin-type domain-containing protein</fullName>
    </recommendedName>
</protein>
<dbReference type="InterPro" id="IPR029000">
    <property type="entry name" value="Cyclophilin-like_dom_sf"/>
</dbReference>
<feature type="compositionally biased region" description="Low complexity" evidence="1">
    <location>
        <begin position="346"/>
        <end position="360"/>
    </location>
</feature>
<dbReference type="Proteomes" id="UP001244341">
    <property type="component" value="Chromosome 15b"/>
</dbReference>
<dbReference type="SUPFAM" id="SSF50891">
    <property type="entry name" value="Cyclophilin-like"/>
    <property type="match status" value="1"/>
</dbReference>
<feature type="compositionally biased region" description="Low complexity" evidence="1">
    <location>
        <begin position="316"/>
        <end position="326"/>
    </location>
</feature>
<evidence type="ECO:0000313" key="3">
    <source>
        <dbReference type="EMBL" id="WIA22889.1"/>
    </source>
</evidence>
<dbReference type="PROSITE" id="PS50072">
    <property type="entry name" value="CSA_PPIASE_2"/>
    <property type="match status" value="1"/>
</dbReference>
<accession>A0ABY8UNB6</accession>
<reference evidence="3 4" key="1">
    <citation type="submission" date="2023-05" db="EMBL/GenBank/DDBJ databases">
        <title>A 100% complete, gapless, phased diploid assembly of the Scenedesmus obliquus UTEX 3031 genome.</title>
        <authorList>
            <person name="Biondi T.C."/>
            <person name="Hanschen E.R."/>
            <person name="Kwon T."/>
            <person name="Eng W."/>
            <person name="Kruse C.P.S."/>
            <person name="Koehler S.I."/>
            <person name="Kunde Y."/>
            <person name="Gleasner C.D."/>
            <person name="You Mak K.T."/>
            <person name="Polle J."/>
            <person name="Hovde B.T."/>
            <person name="Starkenburg S.R."/>
        </authorList>
    </citation>
    <scope>NUCLEOTIDE SEQUENCE [LARGE SCALE GENOMIC DNA]</scope>
    <source>
        <strain evidence="3 4">DOE0152z</strain>
    </source>
</reference>
<proteinExistence type="predicted"/>
<evidence type="ECO:0000259" key="2">
    <source>
        <dbReference type="PROSITE" id="PS50072"/>
    </source>
</evidence>
<dbReference type="Pfam" id="PF00160">
    <property type="entry name" value="Pro_isomerase"/>
    <property type="match status" value="1"/>
</dbReference>
<dbReference type="EMBL" id="CP126222">
    <property type="protein sequence ID" value="WIA22889.1"/>
    <property type="molecule type" value="Genomic_DNA"/>
</dbReference>
<organism evidence="3 4">
    <name type="scientific">Tetradesmus obliquus</name>
    <name type="common">Green alga</name>
    <name type="synonym">Acutodesmus obliquus</name>
    <dbReference type="NCBI Taxonomy" id="3088"/>
    <lineage>
        <taxon>Eukaryota</taxon>
        <taxon>Viridiplantae</taxon>
        <taxon>Chlorophyta</taxon>
        <taxon>core chlorophytes</taxon>
        <taxon>Chlorophyceae</taxon>
        <taxon>CS clade</taxon>
        <taxon>Sphaeropleales</taxon>
        <taxon>Scenedesmaceae</taxon>
        <taxon>Tetradesmus</taxon>
    </lineage>
</organism>
<name>A0ABY8UNB6_TETOB</name>
<feature type="domain" description="PPIase cyclophilin-type" evidence="2">
    <location>
        <begin position="71"/>
        <end position="217"/>
    </location>
</feature>
<evidence type="ECO:0000256" key="1">
    <source>
        <dbReference type="SAM" id="MobiDB-lite"/>
    </source>
</evidence>
<evidence type="ECO:0000313" key="4">
    <source>
        <dbReference type="Proteomes" id="UP001244341"/>
    </source>
</evidence>
<feature type="region of interest" description="Disordered" evidence="1">
    <location>
        <begin position="297"/>
        <end position="360"/>
    </location>
</feature>
<dbReference type="Gene3D" id="2.40.100.10">
    <property type="entry name" value="Cyclophilin-like"/>
    <property type="match status" value="1"/>
</dbReference>